<evidence type="ECO:0000256" key="1">
    <source>
        <dbReference type="ARBA" id="ARBA00023284"/>
    </source>
</evidence>
<evidence type="ECO:0000313" key="4">
    <source>
        <dbReference type="EMBL" id="PJJ85078.1"/>
    </source>
</evidence>
<dbReference type="EMBL" id="PGFJ01000001">
    <property type="protein sequence ID" value="PJJ85078.1"/>
    <property type="molecule type" value="Genomic_DNA"/>
</dbReference>
<comment type="caution">
    <text evidence="4">The sequence shown here is derived from an EMBL/GenBank/DDBJ whole genome shotgun (WGS) entry which is preliminary data.</text>
</comment>
<dbReference type="InterPro" id="IPR017937">
    <property type="entry name" value="Thioredoxin_CS"/>
</dbReference>
<dbReference type="SUPFAM" id="SSF48452">
    <property type="entry name" value="TPR-like"/>
    <property type="match status" value="1"/>
</dbReference>
<evidence type="ECO:0000259" key="3">
    <source>
        <dbReference type="PROSITE" id="PS51352"/>
    </source>
</evidence>
<dbReference type="OrthoDB" id="634996at2"/>
<dbReference type="GO" id="GO:0016209">
    <property type="term" value="F:antioxidant activity"/>
    <property type="evidence" value="ECO:0007669"/>
    <property type="project" value="InterPro"/>
</dbReference>
<proteinExistence type="predicted"/>
<keyword evidence="5" id="KW-1185">Reference proteome</keyword>
<evidence type="ECO:0000313" key="5">
    <source>
        <dbReference type="Proteomes" id="UP000242687"/>
    </source>
</evidence>
<protein>
    <submittedName>
        <fullName evidence="4">Thiol-disulfide isomerase/thioredoxin</fullName>
    </submittedName>
</protein>
<dbReference type="GO" id="GO:0016853">
    <property type="term" value="F:isomerase activity"/>
    <property type="evidence" value="ECO:0007669"/>
    <property type="project" value="UniProtKB-KW"/>
</dbReference>
<feature type="signal peptide" evidence="2">
    <location>
        <begin position="1"/>
        <end position="22"/>
    </location>
</feature>
<dbReference type="GO" id="GO:0016491">
    <property type="term" value="F:oxidoreductase activity"/>
    <property type="evidence" value="ECO:0007669"/>
    <property type="project" value="InterPro"/>
</dbReference>
<dbReference type="CDD" id="cd02966">
    <property type="entry name" value="TlpA_like_family"/>
    <property type="match status" value="1"/>
</dbReference>
<dbReference type="SUPFAM" id="SSF52833">
    <property type="entry name" value="Thioredoxin-like"/>
    <property type="match status" value="1"/>
</dbReference>
<dbReference type="Proteomes" id="UP000242687">
    <property type="component" value="Unassembled WGS sequence"/>
</dbReference>
<name>A0A2H9VW66_9SPHI</name>
<keyword evidence="2" id="KW-0732">Signal</keyword>
<dbReference type="InterPro" id="IPR011990">
    <property type="entry name" value="TPR-like_helical_dom_sf"/>
</dbReference>
<dbReference type="PANTHER" id="PTHR42852:SF17">
    <property type="entry name" value="THIOREDOXIN-LIKE PROTEIN HI_1115"/>
    <property type="match status" value="1"/>
</dbReference>
<organism evidence="4 5">
    <name type="scientific">Mucilaginibacter auburnensis</name>
    <dbReference type="NCBI Taxonomy" id="1457233"/>
    <lineage>
        <taxon>Bacteria</taxon>
        <taxon>Pseudomonadati</taxon>
        <taxon>Bacteroidota</taxon>
        <taxon>Sphingobacteriia</taxon>
        <taxon>Sphingobacteriales</taxon>
        <taxon>Sphingobacteriaceae</taxon>
        <taxon>Mucilaginibacter</taxon>
    </lineage>
</organism>
<accession>A0A2H9VW66</accession>
<dbReference type="InterPro" id="IPR036249">
    <property type="entry name" value="Thioredoxin-like_sf"/>
</dbReference>
<dbReference type="InterPro" id="IPR000866">
    <property type="entry name" value="AhpC/TSA"/>
</dbReference>
<gene>
    <name evidence="4" type="ORF">CLV57_2106</name>
</gene>
<feature type="domain" description="Thioredoxin" evidence="3">
    <location>
        <begin position="500"/>
        <end position="659"/>
    </location>
</feature>
<keyword evidence="1" id="KW-0676">Redox-active center</keyword>
<feature type="chain" id="PRO_5014174813" evidence="2">
    <location>
        <begin position="23"/>
        <end position="661"/>
    </location>
</feature>
<dbReference type="InterPro" id="IPR050553">
    <property type="entry name" value="Thioredoxin_ResA/DsbE_sf"/>
</dbReference>
<dbReference type="InterPro" id="IPR013766">
    <property type="entry name" value="Thioredoxin_domain"/>
</dbReference>
<keyword evidence="4" id="KW-0413">Isomerase</keyword>
<dbReference type="AlphaFoldDB" id="A0A2H9VW66"/>
<dbReference type="Pfam" id="PF00578">
    <property type="entry name" value="AhpC-TSA"/>
    <property type="match status" value="1"/>
</dbReference>
<dbReference type="PROSITE" id="PS51352">
    <property type="entry name" value="THIOREDOXIN_2"/>
    <property type="match status" value="1"/>
</dbReference>
<dbReference type="GO" id="GO:0006950">
    <property type="term" value="P:response to stress"/>
    <property type="evidence" value="ECO:0007669"/>
    <property type="project" value="UniProtKB-ARBA"/>
</dbReference>
<dbReference type="PROSITE" id="PS00194">
    <property type="entry name" value="THIOREDOXIN_1"/>
    <property type="match status" value="1"/>
</dbReference>
<evidence type="ECO:0000256" key="2">
    <source>
        <dbReference type="SAM" id="SignalP"/>
    </source>
</evidence>
<dbReference type="PANTHER" id="PTHR42852">
    <property type="entry name" value="THIOL:DISULFIDE INTERCHANGE PROTEIN DSBE"/>
    <property type="match status" value="1"/>
</dbReference>
<sequence length="661" mass="75223">MMLKIRYGLLGAMLALCSTIKAQEKNFVFEPQRPKPGETVQITYDPEGTPLEGQKLVKAVVYSYSNYAWKASDVHLHQVGNQYKASVTLDKQCGLVAFKFKGGDSTDTNNEKGYAFMTIDPEHPSVNAPGAYAGWGFLRSQNRGYGIPGYYKNLAISDTAFYYWMNNEISWHSKEAGTKIAVPFSKATYAYQGDVALPRLQRVIAYLTKESGEDNMLRVRQIYLQVLKRKASADSLDAVLLERYPKGSIARLNAYKVFTATRDQDMMQKLSSKFLEEFPTTTNAEFDEQNGVKYGNVYQAAILLSVAKGDYTVLDRYVNQLPLATLINLYYKVIEIPHKRKDIPDEKLLPYAVKLAKRIEEIKNTPQPEGWYLSPEEWSDQCEKYIQNSVLPIHIDILTSTGNYQEALKLAERAEDYTHYKKAFINNNYALLLNKSGQFEKLNDVLIKSIHENQSSPEMIGILKAEYLKHNKDEAGFDDYLNKLKNPVLSAQSSEEIRKIMRNDAVPDWQMMDLNGNLVKFSDLRGKTVVLDFWATWCVPCKESFPGMKLAVERYKNDPNVVFYFVDTEERGNAYKAAVTKYMKENNYPFNVLFDNTPKGSKQNDEVYLKMCKAYTISGIPMKLIIDAKGKLRFLTDGYKGSATALADEIGEMIELAKKTE</sequence>
<reference evidence="4 5" key="1">
    <citation type="submission" date="2017-11" db="EMBL/GenBank/DDBJ databases">
        <title>Genomic Encyclopedia of Archaeal and Bacterial Type Strains, Phase II (KMG-II): From Individual Species to Whole Genera.</title>
        <authorList>
            <person name="Goeker M."/>
        </authorList>
    </citation>
    <scope>NUCLEOTIDE SEQUENCE [LARGE SCALE GENOMIC DNA]</scope>
    <source>
        <strain evidence="4 5">DSM 28175</strain>
    </source>
</reference>
<dbReference type="Gene3D" id="3.40.30.10">
    <property type="entry name" value="Glutaredoxin"/>
    <property type="match status" value="1"/>
</dbReference>